<dbReference type="Pfam" id="PF08482">
    <property type="entry name" value="HrpB_C"/>
    <property type="match status" value="1"/>
</dbReference>
<protein>
    <submittedName>
        <fullName evidence="5">ATP-dependent helicase HrpB</fullName>
    </submittedName>
</protein>
<dbReference type="GO" id="GO:0004386">
    <property type="term" value="F:helicase activity"/>
    <property type="evidence" value="ECO:0007669"/>
    <property type="project" value="UniProtKB-KW"/>
</dbReference>
<reference evidence="6" key="1">
    <citation type="submission" date="2015-12" db="EMBL/GenBank/DDBJ databases">
        <authorList>
            <person name="Lima A."/>
            <person name="Farahani Zayas N."/>
            <person name="Castro Da Silva M.A."/>
            <person name="Cabral A."/>
            <person name="Pessatti M.L."/>
        </authorList>
    </citation>
    <scope>NUCLEOTIDE SEQUENCE [LARGE SCALE GENOMIC DNA]</scope>
    <source>
        <strain evidence="6">LAMA 842</strain>
    </source>
</reference>
<evidence type="ECO:0000313" key="6">
    <source>
        <dbReference type="Proteomes" id="UP000070282"/>
    </source>
</evidence>
<evidence type="ECO:0000256" key="2">
    <source>
        <dbReference type="ARBA" id="ARBA00022806"/>
    </source>
</evidence>
<feature type="domain" description="ATP-dependent RNA helicase HrpB C-terminal" evidence="4">
    <location>
        <begin position="2"/>
        <end position="47"/>
    </location>
</feature>
<dbReference type="GO" id="GO:0016787">
    <property type="term" value="F:hydrolase activity"/>
    <property type="evidence" value="ECO:0007669"/>
    <property type="project" value="UniProtKB-KW"/>
</dbReference>
<keyword evidence="6" id="KW-1185">Reference proteome</keyword>
<keyword evidence="2 5" id="KW-0347">Helicase</keyword>
<evidence type="ECO:0000256" key="3">
    <source>
        <dbReference type="SAM" id="MobiDB-lite"/>
    </source>
</evidence>
<keyword evidence="1" id="KW-0378">Hydrolase</keyword>
<organism evidence="5 6">
    <name type="scientific">Marinobacter excellens LAMA 842</name>
    <dbReference type="NCBI Taxonomy" id="1306954"/>
    <lineage>
        <taxon>Bacteria</taxon>
        <taxon>Pseudomonadati</taxon>
        <taxon>Pseudomonadota</taxon>
        <taxon>Gammaproteobacteria</taxon>
        <taxon>Pseudomonadales</taxon>
        <taxon>Marinobacteraceae</taxon>
        <taxon>Marinobacter</taxon>
    </lineage>
</organism>
<dbReference type="PANTHER" id="PTHR43519:SF1">
    <property type="entry name" value="ATP-DEPENDENT RNA HELICASE HRPB"/>
    <property type="match status" value="1"/>
</dbReference>
<keyword evidence="2 5" id="KW-0067">ATP-binding</keyword>
<dbReference type="Proteomes" id="UP000070282">
    <property type="component" value="Unassembled WGS sequence"/>
</dbReference>
<evidence type="ECO:0000313" key="5">
    <source>
        <dbReference type="EMBL" id="KXO10824.1"/>
    </source>
</evidence>
<gene>
    <name evidence="5" type="ORF">J122_1456</name>
</gene>
<dbReference type="PANTHER" id="PTHR43519">
    <property type="entry name" value="ATP-DEPENDENT RNA HELICASE HRPB"/>
    <property type="match status" value="1"/>
</dbReference>
<feature type="region of interest" description="Disordered" evidence="3">
    <location>
        <begin position="36"/>
        <end position="62"/>
    </location>
</feature>
<proteinExistence type="predicted"/>
<accession>A0A137SEF3</accession>
<name>A0A137SEF3_9GAMM</name>
<dbReference type="PATRIC" id="fig|1306954.6.peg.3413"/>
<sequence length="62" mass="7055">MVIHLLSPAQRPLAVTADLASFWQNAYPEVCKDMRGRYPKHPWPDDPLTAQAQQGTKKRPAR</sequence>
<comment type="caution">
    <text evidence="5">The sequence shown here is derived from an EMBL/GenBank/DDBJ whole genome shotgun (WGS) entry which is preliminary data.</text>
</comment>
<dbReference type="InterPro" id="IPR013689">
    <property type="entry name" value="RNA_helicase_ATP-dep_HrpB_C"/>
</dbReference>
<evidence type="ECO:0000259" key="4">
    <source>
        <dbReference type="Pfam" id="PF08482"/>
    </source>
</evidence>
<keyword evidence="2 5" id="KW-0547">Nucleotide-binding</keyword>
<dbReference type="AlphaFoldDB" id="A0A137SEF3"/>
<dbReference type="EMBL" id="LOCO01000005">
    <property type="protein sequence ID" value="KXO10824.1"/>
    <property type="molecule type" value="Genomic_DNA"/>
</dbReference>
<evidence type="ECO:0000256" key="1">
    <source>
        <dbReference type="ARBA" id="ARBA00022801"/>
    </source>
</evidence>